<dbReference type="InterPro" id="IPR002347">
    <property type="entry name" value="SDR_fam"/>
</dbReference>
<evidence type="ECO:0000313" key="5">
    <source>
        <dbReference type="Proteomes" id="UP000193409"/>
    </source>
</evidence>
<proteinExistence type="inferred from homology"/>
<dbReference type="InterPro" id="IPR020904">
    <property type="entry name" value="Sc_DH/Rdtase_CS"/>
</dbReference>
<dbReference type="RefSeq" id="WP_085870092.1">
    <property type="nucleotide sequence ID" value="NZ_FWFQ01000050.1"/>
</dbReference>
<dbReference type="PANTHER" id="PTHR42760:SF133">
    <property type="entry name" value="3-OXOACYL-[ACYL-CARRIER-PROTEIN] REDUCTASE"/>
    <property type="match status" value="1"/>
</dbReference>
<dbReference type="PRINTS" id="PR00081">
    <property type="entry name" value="GDHRDH"/>
</dbReference>
<gene>
    <name evidence="4" type="primary">ycdF_2</name>
    <name evidence="4" type="ORF">PSA7680_03628</name>
</gene>
<dbReference type="EMBL" id="FWFQ01000050">
    <property type="protein sequence ID" value="SLN68782.1"/>
    <property type="molecule type" value="Genomic_DNA"/>
</dbReference>
<dbReference type="GO" id="GO:0047936">
    <property type="term" value="F:glucose 1-dehydrogenase [NAD(P)+] activity"/>
    <property type="evidence" value="ECO:0007669"/>
    <property type="project" value="UniProtKB-EC"/>
</dbReference>
<dbReference type="InterPro" id="IPR036291">
    <property type="entry name" value="NAD(P)-bd_dom_sf"/>
</dbReference>
<evidence type="ECO:0000256" key="2">
    <source>
        <dbReference type="ARBA" id="ARBA00023002"/>
    </source>
</evidence>
<dbReference type="OrthoDB" id="9810734at2"/>
<evidence type="ECO:0000256" key="1">
    <source>
        <dbReference type="ARBA" id="ARBA00006484"/>
    </source>
</evidence>
<name>A0A1Y5TP50_9RHOB</name>
<dbReference type="FunFam" id="3.40.50.720:FF:000084">
    <property type="entry name" value="Short-chain dehydrogenase reductase"/>
    <property type="match status" value="1"/>
</dbReference>
<comment type="similarity">
    <text evidence="1 3">Belongs to the short-chain dehydrogenases/reductases (SDR) family.</text>
</comment>
<evidence type="ECO:0000313" key="4">
    <source>
        <dbReference type="EMBL" id="SLN68782.1"/>
    </source>
</evidence>
<organism evidence="4 5">
    <name type="scientific">Pseudoruegeria aquimaris</name>
    <dbReference type="NCBI Taxonomy" id="393663"/>
    <lineage>
        <taxon>Bacteria</taxon>
        <taxon>Pseudomonadati</taxon>
        <taxon>Pseudomonadota</taxon>
        <taxon>Alphaproteobacteria</taxon>
        <taxon>Rhodobacterales</taxon>
        <taxon>Roseobacteraceae</taxon>
        <taxon>Pseudoruegeria</taxon>
    </lineage>
</organism>
<dbReference type="PANTHER" id="PTHR42760">
    <property type="entry name" value="SHORT-CHAIN DEHYDROGENASES/REDUCTASES FAMILY MEMBER"/>
    <property type="match status" value="1"/>
</dbReference>
<dbReference type="PRINTS" id="PR00080">
    <property type="entry name" value="SDRFAMILY"/>
</dbReference>
<dbReference type="Proteomes" id="UP000193409">
    <property type="component" value="Unassembled WGS sequence"/>
</dbReference>
<reference evidence="4 5" key="1">
    <citation type="submission" date="2017-03" db="EMBL/GenBank/DDBJ databases">
        <authorList>
            <person name="Afonso C.L."/>
            <person name="Miller P.J."/>
            <person name="Scott M.A."/>
            <person name="Spackman E."/>
            <person name="Goraichik I."/>
            <person name="Dimitrov K.M."/>
            <person name="Suarez D.L."/>
            <person name="Swayne D.E."/>
        </authorList>
    </citation>
    <scope>NUCLEOTIDE SEQUENCE [LARGE SCALE GENOMIC DNA]</scope>
    <source>
        <strain evidence="4 5">CECT 7680</strain>
    </source>
</reference>
<dbReference type="Pfam" id="PF00106">
    <property type="entry name" value="adh_short"/>
    <property type="match status" value="1"/>
</dbReference>
<keyword evidence="2 4" id="KW-0560">Oxidoreductase</keyword>
<dbReference type="AlphaFoldDB" id="A0A1Y5TP50"/>
<evidence type="ECO:0000256" key="3">
    <source>
        <dbReference type="RuleBase" id="RU000363"/>
    </source>
</evidence>
<dbReference type="CDD" id="cd05233">
    <property type="entry name" value="SDR_c"/>
    <property type="match status" value="1"/>
</dbReference>
<dbReference type="SUPFAM" id="SSF51735">
    <property type="entry name" value="NAD(P)-binding Rossmann-fold domains"/>
    <property type="match status" value="1"/>
</dbReference>
<dbReference type="EC" id="1.1.1.47" evidence="4"/>
<dbReference type="Gene3D" id="3.40.50.720">
    <property type="entry name" value="NAD(P)-binding Rossmann-like Domain"/>
    <property type="match status" value="1"/>
</dbReference>
<accession>A0A1Y5TP50</accession>
<dbReference type="PROSITE" id="PS00061">
    <property type="entry name" value="ADH_SHORT"/>
    <property type="match status" value="1"/>
</dbReference>
<keyword evidence="5" id="KW-1185">Reference proteome</keyword>
<sequence>MGLLDGKTAIITGASRGIGAETARLFAREGANVVLVARSEAAIAALAEEIGPRAMAVALDISDYSGTKAMVEAATERFGTPDILINNAGVIEPIARLTDADPAAWSKVIDINLKGVFNGAHAVAGAMAARGSGTIITISSGAAHNALEGWSHYCVSKAGAAMLTDCLHKELAESGLRIMGLSPGTVATEMQVQIKASGINPVSQLDFSVHIPADWPAKCLLWMCTPDADAYLGQEISLRDETIRATLGLSA</sequence>
<protein>
    <submittedName>
        <fullName evidence="4">Glucose 1-dehydrogenase 2</fullName>
        <ecNumber evidence="4">1.1.1.47</ecNumber>
    </submittedName>
</protein>